<sequence length="471" mass="53483">MKSRKALQLADDGYATLLKIVDFLIINISLTFIIRLIGAKETAIDATAAFLFSVIFLLAGEYINLYAHSVLSRVRRSFVRLVCTLIVAALAMQVVKYTFRNLDGYTITNLNNTIFYQWYVLLLVCLAAVRMVTISIVRLVRKSMNKKRRVAVIGLTPGGLTIERALMRAHRPQDLEITFYDDRNENRFAYPIRSPMKGKVAPLIELAKEGGIDEVFIALPMVARDRIRHYLDELSDSTVDTYLVPDLYTYNLNVSQLKRIGGVQTFSIFSSPFDGMGKVIKRIEDIVIGSMIALLISPVLIAVAVGVKLSSPGPVLFKQDRYGLGGKKIKVWKFRSMKVMENDAVVTQATKNDPRVTKFGAFIRRTSLDELPQFLNVLQGSMSIVGPRPHAVAHNEQYRKIVDNYMIRHKIKPGITGWAQINGYRGETETVDKMEKRVRYDIQYMQNWSLWLDIKIIFLTVFKGFVSETAY</sequence>
<keyword evidence="3 9" id="KW-0808">Transferase</keyword>
<feature type="transmembrane region" description="Helical" evidence="7">
    <location>
        <begin position="20"/>
        <end position="37"/>
    </location>
</feature>
<evidence type="ECO:0000256" key="4">
    <source>
        <dbReference type="ARBA" id="ARBA00022692"/>
    </source>
</evidence>
<keyword evidence="5 7" id="KW-1133">Transmembrane helix</keyword>
<dbReference type="GO" id="GO:0009242">
    <property type="term" value="P:colanic acid biosynthetic process"/>
    <property type="evidence" value="ECO:0007669"/>
    <property type="project" value="TreeGrafter"/>
</dbReference>
<dbReference type="InterPro" id="IPR036291">
    <property type="entry name" value="NAD(P)-bd_dom_sf"/>
</dbReference>
<protein>
    <submittedName>
        <fullName evidence="9">UDP-glucose lipid carrier transferase</fullName>
    </submittedName>
</protein>
<feature type="transmembrane region" description="Helical" evidence="7">
    <location>
        <begin position="77"/>
        <end position="95"/>
    </location>
</feature>
<proteinExistence type="inferred from homology"/>
<comment type="caution">
    <text evidence="9">The sequence shown here is derived from an EMBL/GenBank/DDBJ whole genome shotgun (WGS) entry which is preliminary data.</text>
</comment>
<dbReference type="InterPro" id="IPR003362">
    <property type="entry name" value="Bact_transf"/>
</dbReference>
<feature type="transmembrane region" description="Helical" evidence="7">
    <location>
        <begin position="43"/>
        <end position="65"/>
    </location>
</feature>
<keyword evidence="6 7" id="KW-0472">Membrane</keyword>
<evidence type="ECO:0000313" key="10">
    <source>
        <dbReference type="Proteomes" id="UP000051221"/>
    </source>
</evidence>
<dbReference type="GO" id="GO:0089702">
    <property type="term" value="F:undecaprenyl-phosphate glucose phosphotransferase activity"/>
    <property type="evidence" value="ECO:0007669"/>
    <property type="project" value="TreeGrafter"/>
</dbReference>
<gene>
    <name evidence="9" type="ORF">AMR76_06265</name>
</gene>
<dbReference type="InterPro" id="IPR017473">
    <property type="entry name" value="Undecaprenyl-P_gluc_Ptfrase"/>
</dbReference>
<organism evidence="9 10">
    <name type="scientific">Vibrio furnissii</name>
    <dbReference type="NCBI Taxonomy" id="29494"/>
    <lineage>
        <taxon>Bacteria</taxon>
        <taxon>Pseudomonadati</taxon>
        <taxon>Pseudomonadota</taxon>
        <taxon>Gammaproteobacteria</taxon>
        <taxon>Vibrionales</taxon>
        <taxon>Vibrionaceae</taxon>
        <taxon>Vibrio</taxon>
    </lineage>
</organism>
<dbReference type="NCBIfam" id="TIGR03025">
    <property type="entry name" value="EPS_sugtrans"/>
    <property type="match status" value="1"/>
</dbReference>
<dbReference type="NCBIfam" id="TIGR03023">
    <property type="entry name" value="WcaJ_sugtrans"/>
    <property type="match status" value="1"/>
</dbReference>
<evidence type="ECO:0000256" key="5">
    <source>
        <dbReference type="ARBA" id="ARBA00022989"/>
    </source>
</evidence>
<evidence type="ECO:0000256" key="3">
    <source>
        <dbReference type="ARBA" id="ARBA00022679"/>
    </source>
</evidence>
<dbReference type="EMBL" id="LKHS01000005">
    <property type="protein sequence ID" value="KQH86691.1"/>
    <property type="molecule type" value="Genomic_DNA"/>
</dbReference>
<dbReference type="AlphaFoldDB" id="A0A0Q2SGD3"/>
<keyword evidence="10" id="KW-1185">Reference proteome</keyword>
<dbReference type="FunCoup" id="A0A0Q2SGD3">
    <property type="interactions" value="176"/>
</dbReference>
<dbReference type="RefSeq" id="WP_055465631.1">
    <property type="nucleotide sequence ID" value="NZ_CP051104.1"/>
</dbReference>
<comment type="similarity">
    <text evidence="2">Belongs to the bacterial sugar transferase family.</text>
</comment>
<reference evidence="9 10" key="1">
    <citation type="submission" date="2015-08" db="EMBL/GenBank/DDBJ databases">
        <title>Antibacterial properties of a collection of Vibrionaceae strains.</title>
        <authorList>
            <person name="Giubergia S."/>
        </authorList>
    </citation>
    <scope>NUCLEOTIDE SEQUENCE [LARGE SCALE GENOMIC DNA]</scope>
    <source>
        <strain evidence="9 10">S0821</strain>
    </source>
</reference>
<dbReference type="Pfam" id="PF02397">
    <property type="entry name" value="Bac_transf"/>
    <property type="match status" value="1"/>
</dbReference>
<dbReference type="Proteomes" id="UP000051221">
    <property type="component" value="Unassembled WGS sequence"/>
</dbReference>
<evidence type="ECO:0000259" key="8">
    <source>
        <dbReference type="Pfam" id="PF02397"/>
    </source>
</evidence>
<dbReference type="PANTHER" id="PTHR30576:SF21">
    <property type="entry name" value="UDP-GLUCOSE:UNDECAPRENYL-PHOSPHATE GLUCOSE-1-PHOSPHATE TRANSFERASE"/>
    <property type="match status" value="1"/>
</dbReference>
<feature type="domain" description="Bacterial sugar transferase" evidence="8">
    <location>
        <begin position="281"/>
        <end position="464"/>
    </location>
</feature>
<dbReference type="Pfam" id="PF13727">
    <property type="entry name" value="CoA_binding_3"/>
    <property type="match status" value="1"/>
</dbReference>
<dbReference type="SUPFAM" id="SSF51735">
    <property type="entry name" value="NAD(P)-binding Rossmann-fold domains"/>
    <property type="match status" value="1"/>
</dbReference>
<feature type="transmembrane region" description="Helical" evidence="7">
    <location>
        <begin position="115"/>
        <end position="140"/>
    </location>
</feature>
<keyword evidence="4 7" id="KW-0812">Transmembrane</keyword>
<dbReference type="InterPro" id="IPR017475">
    <property type="entry name" value="EPS_sugar_tfrase"/>
</dbReference>
<evidence type="ECO:0000256" key="1">
    <source>
        <dbReference type="ARBA" id="ARBA00004141"/>
    </source>
</evidence>
<dbReference type="PANTHER" id="PTHR30576">
    <property type="entry name" value="COLANIC BIOSYNTHESIS UDP-GLUCOSE LIPID CARRIER TRANSFERASE"/>
    <property type="match status" value="1"/>
</dbReference>
<comment type="subcellular location">
    <subcellularLocation>
        <location evidence="1">Membrane</location>
        <topology evidence="1">Multi-pass membrane protein</topology>
    </subcellularLocation>
</comment>
<dbReference type="Gene3D" id="3.40.50.720">
    <property type="entry name" value="NAD(P)-binding Rossmann-like Domain"/>
    <property type="match status" value="1"/>
</dbReference>
<dbReference type="InParanoid" id="A0A0Q2SGD3"/>
<evidence type="ECO:0000256" key="7">
    <source>
        <dbReference type="SAM" id="Phobius"/>
    </source>
</evidence>
<evidence type="ECO:0000256" key="6">
    <source>
        <dbReference type="ARBA" id="ARBA00023136"/>
    </source>
</evidence>
<name>A0A0Q2SGD3_VIBFU</name>
<evidence type="ECO:0000313" key="9">
    <source>
        <dbReference type="EMBL" id="KQH86691.1"/>
    </source>
</evidence>
<dbReference type="GO" id="GO:0016020">
    <property type="term" value="C:membrane"/>
    <property type="evidence" value="ECO:0007669"/>
    <property type="project" value="UniProtKB-SubCell"/>
</dbReference>
<accession>A0A0Q2SGD3</accession>
<feature type="transmembrane region" description="Helical" evidence="7">
    <location>
        <begin position="286"/>
        <end position="307"/>
    </location>
</feature>
<evidence type="ECO:0000256" key="2">
    <source>
        <dbReference type="ARBA" id="ARBA00006464"/>
    </source>
</evidence>